<dbReference type="SUPFAM" id="SSF55961">
    <property type="entry name" value="Bet v1-like"/>
    <property type="match status" value="1"/>
</dbReference>
<comment type="caution">
    <text evidence="3">The sequence shown here is derived from an EMBL/GenBank/DDBJ whole genome shotgun (WGS) entry which is preliminary data.</text>
</comment>
<evidence type="ECO:0000313" key="4">
    <source>
        <dbReference type="Proteomes" id="UP001612928"/>
    </source>
</evidence>
<reference evidence="3 4" key="1">
    <citation type="submission" date="2024-10" db="EMBL/GenBank/DDBJ databases">
        <title>The Natural Products Discovery Center: Release of the First 8490 Sequenced Strains for Exploring Actinobacteria Biosynthetic Diversity.</title>
        <authorList>
            <person name="Kalkreuter E."/>
            <person name="Kautsar S.A."/>
            <person name="Yang D."/>
            <person name="Bader C.D."/>
            <person name="Teijaro C.N."/>
            <person name="Fluegel L."/>
            <person name="Davis C.M."/>
            <person name="Simpson J.R."/>
            <person name="Lauterbach L."/>
            <person name="Steele A.D."/>
            <person name="Gui C."/>
            <person name="Meng S."/>
            <person name="Li G."/>
            <person name="Viehrig K."/>
            <person name="Ye F."/>
            <person name="Su P."/>
            <person name="Kiefer A.F."/>
            <person name="Nichols A."/>
            <person name="Cepeda A.J."/>
            <person name="Yan W."/>
            <person name="Fan B."/>
            <person name="Jiang Y."/>
            <person name="Adhikari A."/>
            <person name="Zheng C.-J."/>
            <person name="Schuster L."/>
            <person name="Cowan T.M."/>
            <person name="Smanski M.J."/>
            <person name="Chevrette M.G."/>
            <person name="De Carvalho L.P.S."/>
            <person name="Shen B."/>
        </authorList>
    </citation>
    <scope>NUCLEOTIDE SEQUENCE [LARGE SCALE GENOMIC DNA]</scope>
    <source>
        <strain evidence="3 4">NPDC049503</strain>
    </source>
</reference>
<evidence type="ECO:0000256" key="1">
    <source>
        <dbReference type="ARBA" id="ARBA00006817"/>
    </source>
</evidence>
<dbReference type="InterPro" id="IPR013538">
    <property type="entry name" value="ASHA1/2-like_C"/>
</dbReference>
<accession>A0ABW8A8E2</accession>
<name>A0ABW8A8E2_9ACTN</name>
<dbReference type="InterPro" id="IPR023393">
    <property type="entry name" value="START-like_dom_sf"/>
</dbReference>
<dbReference type="CDD" id="cd08899">
    <property type="entry name" value="SRPBCC_CalC_Aha1-like_6"/>
    <property type="match status" value="1"/>
</dbReference>
<keyword evidence="4" id="KW-1185">Reference proteome</keyword>
<proteinExistence type="inferred from homology"/>
<sequence>MIDIIDAIKRAGRQVGDDGATKTITITRTYDAPVEDVWDACTTPERINRWFLPVTGDLRVGGRYQLEGNAGGEILHCEPPRLLRITWTMGDAPGRSEVEVRLTPAADDTTDLRLRHTAEVPPEFWSQFGPGAVGVGWDLTVLGLGLHLTGGAVGDHRAWEQSEEARQFMTLSGEAWGVAHEAAGAPPEQARAMATNTIAFYVPAHPPQT</sequence>
<dbReference type="EMBL" id="JBITMB010000005">
    <property type="protein sequence ID" value="MFI7443044.1"/>
    <property type="molecule type" value="Genomic_DNA"/>
</dbReference>
<protein>
    <submittedName>
        <fullName evidence="3">SRPBCC family protein</fullName>
    </submittedName>
</protein>
<feature type="domain" description="Activator of Hsp90 ATPase homologue 1/2-like C-terminal" evidence="2">
    <location>
        <begin position="31"/>
        <end position="123"/>
    </location>
</feature>
<organism evidence="3 4">
    <name type="scientific">Nonomuraea indica</name>
    <dbReference type="NCBI Taxonomy" id="1581193"/>
    <lineage>
        <taxon>Bacteria</taxon>
        <taxon>Bacillati</taxon>
        <taxon>Actinomycetota</taxon>
        <taxon>Actinomycetes</taxon>
        <taxon>Streptosporangiales</taxon>
        <taxon>Streptosporangiaceae</taxon>
        <taxon>Nonomuraea</taxon>
    </lineage>
</organism>
<dbReference type="Proteomes" id="UP001612928">
    <property type="component" value="Unassembled WGS sequence"/>
</dbReference>
<dbReference type="RefSeq" id="WP_397023100.1">
    <property type="nucleotide sequence ID" value="NZ_JBITMB010000005.1"/>
</dbReference>
<gene>
    <name evidence="3" type="ORF">ACIBP5_23995</name>
</gene>
<dbReference type="Gene3D" id="3.30.530.20">
    <property type="match status" value="1"/>
</dbReference>
<evidence type="ECO:0000313" key="3">
    <source>
        <dbReference type="EMBL" id="MFI7443044.1"/>
    </source>
</evidence>
<dbReference type="Pfam" id="PF08327">
    <property type="entry name" value="AHSA1"/>
    <property type="match status" value="1"/>
</dbReference>
<evidence type="ECO:0000259" key="2">
    <source>
        <dbReference type="Pfam" id="PF08327"/>
    </source>
</evidence>
<comment type="similarity">
    <text evidence="1">Belongs to the AHA1 family.</text>
</comment>